<dbReference type="GO" id="GO:0016301">
    <property type="term" value="F:kinase activity"/>
    <property type="evidence" value="ECO:0007669"/>
    <property type="project" value="UniProtKB-KW"/>
</dbReference>
<evidence type="ECO:0000256" key="5">
    <source>
        <dbReference type="RuleBase" id="RU003733"/>
    </source>
</evidence>
<protein>
    <submittedName>
        <fullName evidence="8">Sugar kinase</fullName>
    </submittedName>
</protein>
<evidence type="ECO:0000313" key="9">
    <source>
        <dbReference type="Proteomes" id="UP000823823"/>
    </source>
</evidence>
<dbReference type="Proteomes" id="UP000823823">
    <property type="component" value="Unassembled WGS sequence"/>
</dbReference>
<feature type="domain" description="Carbohydrate kinase FGGY C-terminal" evidence="7">
    <location>
        <begin position="260"/>
        <end position="441"/>
    </location>
</feature>
<evidence type="ECO:0000259" key="6">
    <source>
        <dbReference type="Pfam" id="PF00370"/>
    </source>
</evidence>
<accession>A0A9D2LCY6</accession>
<evidence type="ECO:0000256" key="3">
    <source>
        <dbReference type="ARBA" id="ARBA00022679"/>
    </source>
</evidence>
<evidence type="ECO:0000256" key="4">
    <source>
        <dbReference type="ARBA" id="ARBA00022777"/>
    </source>
</evidence>
<dbReference type="PROSITE" id="PS00445">
    <property type="entry name" value="FGGY_KINASES_2"/>
    <property type="match status" value="1"/>
</dbReference>
<organism evidence="8 9">
    <name type="scientific">Candidatus Brachybacterium merdavium</name>
    <dbReference type="NCBI Taxonomy" id="2838513"/>
    <lineage>
        <taxon>Bacteria</taxon>
        <taxon>Bacillati</taxon>
        <taxon>Actinomycetota</taxon>
        <taxon>Actinomycetes</taxon>
        <taxon>Micrococcales</taxon>
        <taxon>Dermabacteraceae</taxon>
        <taxon>Brachybacterium</taxon>
    </lineage>
</organism>
<evidence type="ECO:0000259" key="7">
    <source>
        <dbReference type="Pfam" id="PF02782"/>
    </source>
</evidence>
<dbReference type="InterPro" id="IPR000577">
    <property type="entry name" value="Carb_kinase_FGGY"/>
</dbReference>
<gene>
    <name evidence="8" type="ORF">H9786_07110</name>
</gene>
<comment type="caution">
    <text evidence="8">The sequence shown here is derived from an EMBL/GenBank/DDBJ whole genome shotgun (WGS) entry which is preliminary data.</text>
</comment>
<keyword evidence="2" id="KW-0859">Xylose metabolism</keyword>
<dbReference type="Pfam" id="PF02782">
    <property type="entry name" value="FGGY_C"/>
    <property type="match status" value="1"/>
</dbReference>
<dbReference type="PANTHER" id="PTHR43095">
    <property type="entry name" value="SUGAR KINASE"/>
    <property type="match status" value="1"/>
</dbReference>
<dbReference type="InterPro" id="IPR018483">
    <property type="entry name" value="Carb_kinase_FGGY_CS"/>
</dbReference>
<dbReference type="Gene3D" id="3.30.420.40">
    <property type="match status" value="2"/>
</dbReference>
<evidence type="ECO:0000256" key="2">
    <source>
        <dbReference type="ARBA" id="ARBA00022629"/>
    </source>
</evidence>
<dbReference type="PANTHER" id="PTHR43095:SF5">
    <property type="entry name" value="XYLULOSE KINASE"/>
    <property type="match status" value="1"/>
</dbReference>
<keyword evidence="3 5" id="KW-0808">Transferase</keyword>
<dbReference type="CDD" id="cd07804">
    <property type="entry name" value="ASKHA_NBD_FGGY_RrXK-like"/>
    <property type="match status" value="1"/>
</dbReference>
<dbReference type="Pfam" id="PF00370">
    <property type="entry name" value="FGGY_N"/>
    <property type="match status" value="1"/>
</dbReference>
<dbReference type="InterPro" id="IPR018485">
    <property type="entry name" value="FGGY_C"/>
</dbReference>
<name>A0A9D2LCY6_9MICO</name>
<comment type="similarity">
    <text evidence="1 5">Belongs to the FGGY kinase family.</text>
</comment>
<evidence type="ECO:0000256" key="1">
    <source>
        <dbReference type="ARBA" id="ARBA00009156"/>
    </source>
</evidence>
<dbReference type="SUPFAM" id="SSF53067">
    <property type="entry name" value="Actin-like ATPase domain"/>
    <property type="match status" value="2"/>
</dbReference>
<dbReference type="GO" id="GO:0042732">
    <property type="term" value="P:D-xylose metabolic process"/>
    <property type="evidence" value="ECO:0007669"/>
    <property type="project" value="UniProtKB-KW"/>
</dbReference>
<feature type="domain" description="Carbohydrate kinase FGGY N-terminal" evidence="6">
    <location>
        <begin position="8"/>
        <end position="244"/>
    </location>
</feature>
<keyword evidence="2" id="KW-0119">Carbohydrate metabolism</keyword>
<dbReference type="InterPro" id="IPR018484">
    <property type="entry name" value="FGGY_N"/>
</dbReference>
<keyword evidence="4 5" id="KW-0418">Kinase</keyword>
<dbReference type="EMBL" id="DWZH01000053">
    <property type="protein sequence ID" value="HJB10286.1"/>
    <property type="molecule type" value="Genomic_DNA"/>
</dbReference>
<dbReference type="AlphaFoldDB" id="A0A9D2LCY6"/>
<dbReference type="InterPro" id="IPR050406">
    <property type="entry name" value="FGGY_Carb_Kinase"/>
</dbReference>
<reference evidence="8" key="1">
    <citation type="journal article" date="2021" name="PeerJ">
        <title>Extensive microbial diversity within the chicken gut microbiome revealed by metagenomics and culture.</title>
        <authorList>
            <person name="Gilroy R."/>
            <person name="Ravi A."/>
            <person name="Getino M."/>
            <person name="Pursley I."/>
            <person name="Horton D.L."/>
            <person name="Alikhan N.F."/>
            <person name="Baker D."/>
            <person name="Gharbi K."/>
            <person name="Hall N."/>
            <person name="Watson M."/>
            <person name="Adriaenssens E.M."/>
            <person name="Foster-Nyarko E."/>
            <person name="Jarju S."/>
            <person name="Secka A."/>
            <person name="Antonio M."/>
            <person name="Oren A."/>
            <person name="Chaudhuri R.R."/>
            <person name="La Ragione R."/>
            <person name="Hildebrand F."/>
            <person name="Pallen M.J."/>
        </authorList>
    </citation>
    <scope>NUCLEOTIDE SEQUENCE</scope>
    <source>
        <strain evidence="8">ChiHjej13B12-24818</strain>
    </source>
</reference>
<reference evidence="8" key="2">
    <citation type="submission" date="2021-04" db="EMBL/GenBank/DDBJ databases">
        <authorList>
            <person name="Gilroy R."/>
        </authorList>
    </citation>
    <scope>NUCLEOTIDE SEQUENCE</scope>
    <source>
        <strain evidence="8">ChiHjej13B12-24818</strain>
    </source>
</reference>
<evidence type="ECO:0000313" key="8">
    <source>
        <dbReference type="EMBL" id="HJB10286.1"/>
    </source>
</evidence>
<proteinExistence type="inferred from homology"/>
<dbReference type="GO" id="GO:0016773">
    <property type="term" value="F:phosphotransferase activity, alcohol group as acceptor"/>
    <property type="evidence" value="ECO:0007669"/>
    <property type="project" value="InterPro"/>
</dbReference>
<sequence length="496" mass="52931">MSTRTEAVLGVDVGTSSTKGVLVALDGTVLDVAVREHSVQRPAPGHVEMDARIWWTEFISIARELTTGVDAEVTAIGVSGMGPCAVLTDEHGDPVRPAILYGVDTRAEDQIERLTAQLGAEEILARGSCALSSQAAGPKVAWVAQHEPEAYARARRLFMPASYLAFHLTDDYVMDHVSASQVAPMYCMRTQDWHEPWAQHVAPGLDLPRLRWAGDAAGALTARAAAEVPGLRAGIPVITGTIDAWAESVSVDATRPGEVMLMYGTTAFLVATTRSAVPSRTLWAASGTGPGTFTISGGMSTSGAITGWLRELTGSPDFERLIDEAQQSGVGGGGLVMLPYFAGERSPIADPDARGMIAGLTLSHTRGDLYRAALEAAAYGVRHHLEVLRDADVSIERVSAVGGGAQHDLWPQIVSDVTGLAQQVPRRTVGAAYGNSMLAARLAHGLDTASWNPVDHVVTPDPARRERYDELYRLYRDLYPATSEISHALARIQQLG</sequence>
<dbReference type="InterPro" id="IPR043129">
    <property type="entry name" value="ATPase_NBD"/>
</dbReference>
<dbReference type="PIRSF" id="PIRSF000538">
    <property type="entry name" value="GlpK"/>
    <property type="match status" value="1"/>
</dbReference>